<name>A0A7D9K498_PARCT</name>
<dbReference type="PANTHER" id="PTHR19446">
    <property type="entry name" value="REVERSE TRANSCRIPTASES"/>
    <property type="match status" value="1"/>
</dbReference>
<dbReference type="Pfam" id="PF00078">
    <property type="entry name" value="RVT_1"/>
    <property type="match status" value="1"/>
</dbReference>
<keyword evidence="2" id="KW-1185">Reference proteome</keyword>
<gene>
    <name evidence="1" type="ORF">PACLA_8A062252</name>
</gene>
<comment type="caution">
    <text evidence="1">The sequence shown here is derived from an EMBL/GenBank/DDBJ whole genome shotgun (WGS) entry which is preliminary data.</text>
</comment>
<dbReference type="InterPro" id="IPR043502">
    <property type="entry name" value="DNA/RNA_pol_sf"/>
</dbReference>
<dbReference type="InterPro" id="IPR000477">
    <property type="entry name" value="RT_dom"/>
</dbReference>
<dbReference type="Proteomes" id="UP001152795">
    <property type="component" value="Unassembled WGS sequence"/>
</dbReference>
<dbReference type="GO" id="GO:0003824">
    <property type="term" value="F:catalytic activity"/>
    <property type="evidence" value="ECO:0007669"/>
    <property type="project" value="InterPro"/>
</dbReference>
<dbReference type="SUPFAM" id="SSF56672">
    <property type="entry name" value="DNA/RNA polymerases"/>
    <property type="match status" value="1"/>
</dbReference>
<dbReference type="InterPro" id="IPR026960">
    <property type="entry name" value="RVT-Znf"/>
</dbReference>
<dbReference type="AlphaFoldDB" id="A0A7D9K498"/>
<dbReference type="PROSITE" id="PS50878">
    <property type="entry name" value="RT_POL"/>
    <property type="match status" value="1"/>
</dbReference>
<evidence type="ECO:0000313" key="2">
    <source>
        <dbReference type="Proteomes" id="UP001152795"/>
    </source>
</evidence>
<dbReference type="Pfam" id="PF03372">
    <property type="entry name" value="Exo_endo_phos"/>
    <property type="match status" value="1"/>
</dbReference>
<protein>
    <submittedName>
        <fullName evidence="1">Uncharacterized protein</fullName>
    </submittedName>
</protein>
<reference evidence="1" key="1">
    <citation type="submission" date="2020-04" db="EMBL/GenBank/DDBJ databases">
        <authorList>
            <person name="Alioto T."/>
            <person name="Alioto T."/>
            <person name="Gomez Garrido J."/>
        </authorList>
    </citation>
    <scope>NUCLEOTIDE SEQUENCE</scope>
    <source>
        <strain evidence="1">A484AB</strain>
    </source>
</reference>
<dbReference type="InterPro" id="IPR005135">
    <property type="entry name" value="Endo/exonuclease/phosphatase"/>
</dbReference>
<dbReference type="SUPFAM" id="SSF56219">
    <property type="entry name" value="DNase I-like"/>
    <property type="match status" value="1"/>
</dbReference>
<dbReference type="EMBL" id="CACRXK020027771">
    <property type="protein sequence ID" value="CAB4041109.1"/>
    <property type="molecule type" value="Genomic_DNA"/>
</dbReference>
<dbReference type="Pfam" id="PF13966">
    <property type="entry name" value="zf-RVT"/>
    <property type="match status" value="1"/>
</dbReference>
<organism evidence="1 2">
    <name type="scientific">Paramuricea clavata</name>
    <name type="common">Red gorgonian</name>
    <name type="synonym">Violescent sea-whip</name>
    <dbReference type="NCBI Taxonomy" id="317549"/>
    <lineage>
        <taxon>Eukaryota</taxon>
        <taxon>Metazoa</taxon>
        <taxon>Cnidaria</taxon>
        <taxon>Anthozoa</taxon>
        <taxon>Octocorallia</taxon>
        <taxon>Malacalcyonacea</taxon>
        <taxon>Plexauridae</taxon>
        <taxon>Paramuricea</taxon>
    </lineage>
</organism>
<dbReference type="CDD" id="cd01650">
    <property type="entry name" value="RT_nLTR_like"/>
    <property type="match status" value="1"/>
</dbReference>
<dbReference type="InterPro" id="IPR036691">
    <property type="entry name" value="Endo/exonu/phosph_ase_sf"/>
</dbReference>
<sequence length="1126" mass="128059">MGFIFFLNQRPQLFSTSAPPPDVETHSTTVAEFESWVRLENNAGNNLQHYSVISSPGSVRSAGVAILFKPSLKLVTTFHDNAGRLVIAHFSDPSCDSSPFQVVNIYGPNRRQPGEDFFTSILPQIDPSLPTFLCGDFNTVVDPHIDRRGCNPSSYWAYNWPQSLSLLTSQLDLVDAWRNRHPTDRHFTWHRPCGSQASRLDMVWISSNLLEHVHQVEILPFFRSDHSYVFLSISLPSIPTRGPGTWKLNSSLLTDEDYIAEVRVFWQMWQQQKASFPSLAVWWDDGKKRIKALSRRFSSCTARACRGQIKSLETCLFHLEHRKHNGEDVDALLSQTKTDLELELLHSAAGAKIRAKEQWAEEGETSSKYFFQLEKSRAVKKVFTGIKNSQNVVVRSISAIIRVWILFYVQLFTASVLVPSDQDFFINSLDLSLSRADADLCDGLITEAECSHALSQMRHNKSPGIDGLPYEFYSCFWPILGTDLLSVYNNSFSLGRLSFSQRTGLITLLFKKGDRLETKNWRPISLLCTDYKILAKVLTNRLLHVLPSVVHPDQTCGVPGRFSSENVRTLKDIISQANQTNSAAAIISLDQEKAFDRVDWSFKLRVLDKMNFGVSFRSWVKLLYTDIFSSILINNYVSELFPVTRGVRQGCPLSPLLYVLVAETIASAIRKDSSIDGYLLPAGRRIKVFQYADDTSIMVQSDNSIRALFSLFDRYERASGAKLNVTKSHGLLIGSWKHRTDLPVPLNWSNISVTVLGCHLGNDLSVDWDSLIVKFEDQLRLWKHRQLSFRGRALIANSLGLSAFWYQATIFDVPNLIVKHINKILFPFVWNKKKEWMARSSVTQPLTAGGLGLVEVSRKITCLRAVWLRRHFSGSVHHSWSSFFEHHVSLVFPNHDVASLFVCDHIPAYRIKRLPPFYASLVRTWVDLKGSRVGQQWIVPRPGLDPLPVGEVSARISYSLLSQYQHTEHRSVAKFTDLGITVHWKEVWVGLCLWRFVRSVQDTAWLSFHGILPTADRLVRFGMNINPSCFCGQPENLIHLFVQCPFATEILQWFLVRFVTGNRRRFLPMQRFCLGSQLPLVFLWSLLLCWASCVITSGWPAIVIVLMVLLQMSPTPFGKLDPHFGS</sequence>
<feature type="non-terminal residue" evidence="1">
    <location>
        <position position="1"/>
    </location>
</feature>
<proteinExistence type="predicted"/>
<evidence type="ECO:0000313" key="1">
    <source>
        <dbReference type="EMBL" id="CAB4041109.1"/>
    </source>
</evidence>
<accession>A0A7D9K498</accession>
<dbReference type="Gene3D" id="3.60.10.10">
    <property type="entry name" value="Endonuclease/exonuclease/phosphatase"/>
    <property type="match status" value="1"/>
</dbReference>
<dbReference type="OrthoDB" id="6073759at2759"/>
<dbReference type="CDD" id="cd09076">
    <property type="entry name" value="L1-EN"/>
    <property type="match status" value="1"/>
</dbReference>